<feature type="compositionally biased region" description="Basic and acidic residues" evidence="9">
    <location>
        <begin position="61"/>
        <end position="77"/>
    </location>
</feature>
<dbReference type="NCBIfam" id="TIGR00728">
    <property type="entry name" value="OPT_sfam"/>
    <property type="match status" value="1"/>
</dbReference>
<dbReference type="GO" id="GO:0016020">
    <property type="term" value="C:membrane"/>
    <property type="evidence" value="ECO:0007669"/>
    <property type="project" value="UniProtKB-SubCell"/>
</dbReference>
<feature type="transmembrane region" description="Helical" evidence="10">
    <location>
        <begin position="325"/>
        <end position="346"/>
    </location>
</feature>
<name>A0A8K0XLA1_9AGAR</name>
<feature type="transmembrane region" description="Helical" evidence="10">
    <location>
        <begin position="142"/>
        <end position="160"/>
    </location>
</feature>
<feature type="transmembrane region" description="Helical" evidence="10">
    <location>
        <begin position="484"/>
        <end position="503"/>
    </location>
</feature>
<gene>
    <name evidence="11" type="ORF">BXZ70DRAFT_1045221</name>
</gene>
<keyword evidence="6" id="KW-0653">Protein transport</keyword>
<comment type="similarity">
    <text evidence="2">Belongs to the oligopeptide OPT transporter family.</text>
</comment>
<feature type="transmembrane region" description="Helical" evidence="10">
    <location>
        <begin position="591"/>
        <end position="610"/>
    </location>
</feature>
<protein>
    <submittedName>
        <fullName evidence="11">OPT oligopeptide transporter</fullName>
    </submittedName>
</protein>
<evidence type="ECO:0000256" key="10">
    <source>
        <dbReference type="SAM" id="Phobius"/>
    </source>
</evidence>
<keyword evidence="8 10" id="KW-0472">Membrane</keyword>
<evidence type="ECO:0000256" key="7">
    <source>
        <dbReference type="ARBA" id="ARBA00022989"/>
    </source>
</evidence>
<feature type="transmembrane region" description="Helical" evidence="10">
    <location>
        <begin position="224"/>
        <end position="245"/>
    </location>
</feature>
<feature type="transmembrane region" description="Helical" evidence="10">
    <location>
        <begin position="738"/>
        <end position="763"/>
    </location>
</feature>
<feature type="transmembrane region" description="Helical" evidence="10">
    <location>
        <begin position="509"/>
        <end position="529"/>
    </location>
</feature>
<feature type="transmembrane region" description="Helical" evidence="10">
    <location>
        <begin position="117"/>
        <end position="136"/>
    </location>
</feature>
<dbReference type="NCBIfam" id="TIGR00727">
    <property type="entry name" value="ISP4_OPT"/>
    <property type="match status" value="1"/>
</dbReference>
<dbReference type="OrthoDB" id="9986677at2759"/>
<evidence type="ECO:0000313" key="12">
    <source>
        <dbReference type="Proteomes" id="UP000813824"/>
    </source>
</evidence>
<dbReference type="EMBL" id="JAEVFJ010000042">
    <property type="protein sequence ID" value="KAH8086669.1"/>
    <property type="molecule type" value="Genomic_DNA"/>
</dbReference>
<dbReference type="GO" id="GO:0015031">
    <property type="term" value="P:protein transport"/>
    <property type="evidence" value="ECO:0007669"/>
    <property type="project" value="UniProtKB-KW"/>
</dbReference>
<evidence type="ECO:0000256" key="6">
    <source>
        <dbReference type="ARBA" id="ARBA00022927"/>
    </source>
</evidence>
<evidence type="ECO:0000256" key="2">
    <source>
        <dbReference type="ARBA" id="ARBA00008807"/>
    </source>
</evidence>
<feature type="transmembrane region" description="Helical" evidence="10">
    <location>
        <begin position="358"/>
        <end position="377"/>
    </location>
</feature>
<feature type="compositionally biased region" description="Basic and acidic residues" evidence="9">
    <location>
        <begin position="1"/>
        <end position="12"/>
    </location>
</feature>
<keyword evidence="12" id="KW-1185">Reference proteome</keyword>
<organism evidence="11 12">
    <name type="scientific">Cristinia sonorae</name>
    <dbReference type="NCBI Taxonomy" id="1940300"/>
    <lineage>
        <taxon>Eukaryota</taxon>
        <taxon>Fungi</taxon>
        <taxon>Dikarya</taxon>
        <taxon>Basidiomycota</taxon>
        <taxon>Agaricomycotina</taxon>
        <taxon>Agaricomycetes</taxon>
        <taxon>Agaricomycetidae</taxon>
        <taxon>Agaricales</taxon>
        <taxon>Pleurotineae</taxon>
        <taxon>Stephanosporaceae</taxon>
        <taxon>Cristinia</taxon>
    </lineage>
</organism>
<feature type="non-terminal residue" evidence="11">
    <location>
        <position position="804"/>
    </location>
</feature>
<evidence type="ECO:0000256" key="3">
    <source>
        <dbReference type="ARBA" id="ARBA00022448"/>
    </source>
</evidence>
<evidence type="ECO:0000256" key="9">
    <source>
        <dbReference type="SAM" id="MobiDB-lite"/>
    </source>
</evidence>
<feature type="transmembrane region" description="Helical" evidence="10">
    <location>
        <begin position="283"/>
        <end position="305"/>
    </location>
</feature>
<dbReference type="AlphaFoldDB" id="A0A8K0XLA1"/>
<feature type="transmembrane region" description="Helical" evidence="10">
    <location>
        <begin position="251"/>
        <end position="271"/>
    </location>
</feature>
<comment type="caution">
    <text evidence="11">The sequence shown here is derived from an EMBL/GenBank/DDBJ whole genome shotgun (WGS) entry which is preliminary data.</text>
</comment>
<evidence type="ECO:0000256" key="5">
    <source>
        <dbReference type="ARBA" id="ARBA00022856"/>
    </source>
</evidence>
<evidence type="ECO:0000256" key="4">
    <source>
        <dbReference type="ARBA" id="ARBA00022692"/>
    </source>
</evidence>
<feature type="region of interest" description="Disordered" evidence="9">
    <location>
        <begin position="1"/>
        <end position="77"/>
    </location>
</feature>
<dbReference type="Proteomes" id="UP000813824">
    <property type="component" value="Unassembled WGS sequence"/>
</dbReference>
<feature type="compositionally biased region" description="Polar residues" evidence="9">
    <location>
        <begin position="50"/>
        <end position="60"/>
    </location>
</feature>
<keyword evidence="4 10" id="KW-0812">Transmembrane</keyword>
<proteinExistence type="inferred from homology"/>
<evidence type="ECO:0000256" key="8">
    <source>
        <dbReference type="ARBA" id="ARBA00023136"/>
    </source>
</evidence>
<dbReference type="Pfam" id="PF03169">
    <property type="entry name" value="OPT"/>
    <property type="match status" value="1"/>
</dbReference>
<accession>A0A8K0XLA1</accession>
<feature type="transmembrane region" description="Helical" evidence="10">
    <location>
        <begin position="659"/>
        <end position="681"/>
    </location>
</feature>
<feature type="transmembrane region" description="Helical" evidence="10">
    <location>
        <begin position="430"/>
        <end position="451"/>
    </location>
</feature>
<keyword evidence="7 10" id="KW-1133">Transmembrane helix</keyword>
<dbReference type="InterPro" id="IPR004813">
    <property type="entry name" value="OPT"/>
</dbReference>
<evidence type="ECO:0000313" key="11">
    <source>
        <dbReference type="EMBL" id="KAH8086669.1"/>
    </source>
</evidence>
<sequence length="804" mass="90831">MASFLRERRNPEPDVPEDVALLHLNDPNWDPPSSSGRSEDGFSMFEKGGQTFSSGFSTRSYENDSDSHRESSFKGTDSRYHLSEADDDYADESPYAEVRASVSNIDDPSMPVNTFRMWFLGIFFTILSSGVNHVMVLRFPNAGLTPLVVQLITYPLGRLMEYLPRTNFRTFGYVWSLNPGPFSIKEHTVITSMSTLVYQDSYTSYLVGVQQVFYGHRLTQAYKILIILSAQLFGFVYAGVARQILVHPPSMLWPGVLVQCALLNTIHRTYGEKEPNHMSRQKFFFVVTLVSFFYYFFPGYIFTGLSMFTWACWIAPENQVVNSLFGYNTGLGMGFVTFDWGMISYISNPLLSPWWAGVNFFAGFVFFMWFLAPIIYFTNTFFAKFLPISAPAVFDNTGSPYRVSKIITNGTFDEAKYKAYSPLYLPSTLALSYGSQFAAASGVVVHAILWHGRDMVRYFRRSIREERDVHSRLMSVYPEIPHSWMLILAVISFGLAVGATHIFPTDFPVWGLVVTMVVTSILIVPIGILRAMTNQVITLNVFTQLIGGYLFPGKPVAVILFKAFSQQTVQESLIIIGDMKLGHYMKIPPRVMLSAQVVATIIGSLVIWGTQEWLFATIPNMCTPLAPAGFTCPTVNAVASASMVWGAIGPQRLFSRGALYFPLVVFFLVGIIAPIPFYLLARKYPTGIWRYINIPVFLSATAVMPPATGINYSSWFMVSAIFEWFMRRFHVRWWMRYNYILASALDTGLVFSSIFIFLCLLLPKGGINFEWWGNTVWQKTFDAMGMPALMPDNPDGTFGPMTWN</sequence>
<comment type="subcellular location">
    <subcellularLocation>
        <location evidence="1">Membrane</location>
        <topology evidence="1">Multi-pass membrane protein</topology>
    </subcellularLocation>
</comment>
<keyword evidence="5" id="KW-0571">Peptide transport</keyword>
<dbReference type="PANTHER" id="PTHR22601">
    <property type="entry name" value="ISP4 LIKE PROTEIN"/>
    <property type="match status" value="1"/>
</dbReference>
<evidence type="ECO:0000256" key="1">
    <source>
        <dbReference type="ARBA" id="ARBA00004141"/>
    </source>
</evidence>
<dbReference type="InterPro" id="IPR004648">
    <property type="entry name" value="Oligpept_transpt"/>
</dbReference>
<keyword evidence="3" id="KW-0813">Transport</keyword>
<reference evidence="11" key="1">
    <citation type="journal article" date="2021" name="New Phytol.">
        <title>Evolutionary innovations through gain and loss of genes in the ectomycorrhizal Boletales.</title>
        <authorList>
            <person name="Wu G."/>
            <person name="Miyauchi S."/>
            <person name="Morin E."/>
            <person name="Kuo A."/>
            <person name="Drula E."/>
            <person name="Varga T."/>
            <person name="Kohler A."/>
            <person name="Feng B."/>
            <person name="Cao Y."/>
            <person name="Lipzen A."/>
            <person name="Daum C."/>
            <person name="Hundley H."/>
            <person name="Pangilinan J."/>
            <person name="Johnson J."/>
            <person name="Barry K."/>
            <person name="LaButti K."/>
            <person name="Ng V."/>
            <person name="Ahrendt S."/>
            <person name="Min B."/>
            <person name="Choi I.G."/>
            <person name="Park H."/>
            <person name="Plett J.M."/>
            <person name="Magnuson J."/>
            <person name="Spatafora J.W."/>
            <person name="Nagy L.G."/>
            <person name="Henrissat B."/>
            <person name="Grigoriev I.V."/>
            <person name="Yang Z.L."/>
            <person name="Xu J."/>
            <person name="Martin F.M."/>
        </authorList>
    </citation>
    <scope>NUCLEOTIDE SEQUENCE</scope>
    <source>
        <strain evidence="11">KKN 215</strain>
    </source>
</reference>
<dbReference type="GO" id="GO:0035673">
    <property type="term" value="F:oligopeptide transmembrane transporter activity"/>
    <property type="evidence" value="ECO:0007669"/>
    <property type="project" value="InterPro"/>
</dbReference>